<gene>
    <name evidence="4" type="ORF">AYP69_00290</name>
</gene>
<evidence type="ECO:0000256" key="2">
    <source>
        <dbReference type="ARBA" id="ARBA00022679"/>
    </source>
</evidence>
<dbReference type="Pfam" id="PF00535">
    <property type="entry name" value="Glycos_transf_2"/>
    <property type="match status" value="1"/>
</dbReference>
<dbReference type="Gene3D" id="3.90.550.10">
    <property type="entry name" value="Spore Coat Polysaccharide Biosynthesis Protein SpsA, Chain A"/>
    <property type="match status" value="1"/>
</dbReference>
<dbReference type="PANTHER" id="PTHR22916:SF51">
    <property type="entry name" value="GLYCOSYLTRANSFERASE EPSH-RELATED"/>
    <property type="match status" value="1"/>
</dbReference>
<evidence type="ECO:0000256" key="1">
    <source>
        <dbReference type="ARBA" id="ARBA00022676"/>
    </source>
</evidence>
<dbReference type="InterPro" id="IPR001173">
    <property type="entry name" value="Glyco_trans_2-like"/>
</dbReference>
<sequence length="345" mass="39713">MHRVNNMGKKPLISFIIPAHNASQTVGRTVNSIISQCDDSKKIEIIIVENTSTDNTNEICEKFARENDNVSFYHSEKGVSNARNKGIAVAEGEWLFFIDADDYLLPNSIAHLLTDAQKMDDDLIIYNYQSGNSRIYLTDNNVSFNKDNILAIKEKMLKNPTKFMTVWGKLFRKSTVVKNDIKFNPELVLSEDSDFIIQACEFIKNASIRSDFIYHYSINKDSTVHQVDGKKILNYTKALEVSEKTILRQEPELSKAYNSYILMHLNLIMVHEIFAIQNKQGWFKRIELLKSLISLPIFTRALKTVRIQECRTGRMIPILLIKLKLYNLTGLLYRVRIHQNNAKAS</sequence>
<comment type="caution">
    <text evidence="4">The sequence shown here is derived from an EMBL/GenBank/DDBJ whole genome shotgun (WGS) entry which is preliminary data.</text>
</comment>
<name>A0A231QC30_9LACO</name>
<dbReference type="AlphaFoldDB" id="A0A231QC30"/>
<proteinExistence type="predicted"/>
<dbReference type="PANTHER" id="PTHR22916">
    <property type="entry name" value="GLYCOSYLTRANSFERASE"/>
    <property type="match status" value="1"/>
</dbReference>
<organism evidence="4 5">
    <name type="scientific">Ligilactobacillus agilis</name>
    <dbReference type="NCBI Taxonomy" id="1601"/>
    <lineage>
        <taxon>Bacteria</taxon>
        <taxon>Bacillati</taxon>
        <taxon>Bacillota</taxon>
        <taxon>Bacilli</taxon>
        <taxon>Lactobacillales</taxon>
        <taxon>Lactobacillaceae</taxon>
        <taxon>Ligilactobacillus</taxon>
    </lineage>
</organism>
<dbReference type="Proteomes" id="UP000215261">
    <property type="component" value="Unassembled WGS sequence"/>
</dbReference>
<keyword evidence="1" id="KW-0328">Glycosyltransferase</keyword>
<dbReference type="CDD" id="cd00761">
    <property type="entry name" value="Glyco_tranf_GTA_type"/>
    <property type="match status" value="1"/>
</dbReference>
<evidence type="ECO:0000313" key="4">
    <source>
        <dbReference type="EMBL" id="OXS40546.1"/>
    </source>
</evidence>
<dbReference type="InterPro" id="IPR029044">
    <property type="entry name" value="Nucleotide-diphossugar_trans"/>
</dbReference>
<dbReference type="GO" id="GO:0016757">
    <property type="term" value="F:glycosyltransferase activity"/>
    <property type="evidence" value="ECO:0007669"/>
    <property type="project" value="UniProtKB-KW"/>
</dbReference>
<dbReference type="EMBL" id="LUGO01000043">
    <property type="protein sequence ID" value="OXS40546.1"/>
    <property type="molecule type" value="Genomic_DNA"/>
</dbReference>
<feature type="domain" description="Glycosyltransferase 2-like" evidence="3">
    <location>
        <begin position="14"/>
        <end position="173"/>
    </location>
</feature>
<protein>
    <recommendedName>
        <fullName evidence="3">Glycosyltransferase 2-like domain-containing protein</fullName>
    </recommendedName>
</protein>
<keyword evidence="2" id="KW-0808">Transferase</keyword>
<accession>A0A231QC30</accession>
<evidence type="ECO:0000313" key="5">
    <source>
        <dbReference type="Proteomes" id="UP000215261"/>
    </source>
</evidence>
<evidence type="ECO:0000259" key="3">
    <source>
        <dbReference type="Pfam" id="PF00535"/>
    </source>
</evidence>
<dbReference type="SUPFAM" id="SSF53448">
    <property type="entry name" value="Nucleotide-diphospho-sugar transferases"/>
    <property type="match status" value="1"/>
</dbReference>
<reference evidence="4 5" key="1">
    <citation type="submission" date="2016-03" db="EMBL/GenBank/DDBJ databases">
        <title>Sequencing of Lactobacillus Species from Commercial Turkeys.</title>
        <authorList>
            <person name="Johnson T.J."/>
            <person name="Youmans B.P."/>
            <person name="Case K.A."/>
        </authorList>
    </citation>
    <scope>NUCLEOTIDE SEQUENCE [LARGE SCALE GENOMIC DNA]</scope>
    <source>
        <strain evidence="4 5">UMNLA1</strain>
    </source>
</reference>